<organism evidence="2 3">
    <name type="scientific">Massilia haematophila</name>
    <dbReference type="NCBI Taxonomy" id="457923"/>
    <lineage>
        <taxon>Bacteria</taxon>
        <taxon>Pseudomonadati</taxon>
        <taxon>Pseudomonadota</taxon>
        <taxon>Betaproteobacteria</taxon>
        <taxon>Burkholderiales</taxon>
        <taxon>Oxalobacteraceae</taxon>
        <taxon>Telluria group</taxon>
        <taxon>Massilia</taxon>
    </lineage>
</organism>
<accession>A0ABV7PN76</accession>
<comment type="caution">
    <text evidence="2">The sequence shown here is derived from an EMBL/GenBank/DDBJ whole genome shotgun (WGS) entry which is preliminary data.</text>
</comment>
<feature type="domain" description="CheW-like" evidence="1">
    <location>
        <begin position="41"/>
        <end position="180"/>
    </location>
</feature>
<dbReference type="Gene3D" id="2.40.50.180">
    <property type="entry name" value="CheA-289, Domain 4"/>
    <property type="match status" value="1"/>
</dbReference>
<gene>
    <name evidence="2" type="ORF">ACFOPH_15275</name>
</gene>
<evidence type="ECO:0000313" key="3">
    <source>
        <dbReference type="Proteomes" id="UP001595665"/>
    </source>
</evidence>
<sequence length="180" mass="19055">MGASSDLEALAPASSRRTRLRDYQAQLLARMQAAQEGAAQAVHQLGVSIGAERYLLALAEAGEIVPPQPLARVPLTQPWYLGLANVRGSLLGVVDLARYFSAGGQGSAAGPDARLLSLAPRLGLHCALLVTQVHGLRRPEAMTPEQGNPARLLDAEGNAWTPLSLAALVREQRFLHVGLS</sequence>
<keyword evidence="3" id="KW-1185">Reference proteome</keyword>
<dbReference type="Proteomes" id="UP001595665">
    <property type="component" value="Unassembled WGS sequence"/>
</dbReference>
<dbReference type="InterPro" id="IPR036061">
    <property type="entry name" value="CheW-like_dom_sf"/>
</dbReference>
<evidence type="ECO:0000313" key="2">
    <source>
        <dbReference type="EMBL" id="MFC3459595.1"/>
    </source>
</evidence>
<dbReference type="Pfam" id="PF01584">
    <property type="entry name" value="CheW"/>
    <property type="match status" value="1"/>
</dbReference>
<reference evidence="3" key="1">
    <citation type="journal article" date="2019" name="Int. J. Syst. Evol. Microbiol.">
        <title>The Global Catalogue of Microorganisms (GCM) 10K type strain sequencing project: providing services to taxonomists for standard genome sequencing and annotation.</title>
        <authorList>
            <consortium name="The Broad Institute Genomics Platform"/>
            <consortium name="The Broad Institute Genome Sequencing Center for Infectious Disease"/>
            <person name="Wu L."/>
            <person name="Ma J."/>
        </authorList>
    </citation>
    <scope>NUCLEOTIDE SEQUENCE [LARGE SCALE GENOMIC DNA]</scope>
    <source>
        <strain evidence="3">CCM 7480</strain>
    </source>
</reference>
<dbReference type="EMBL" id="JBHRVV010000001">
    <property type="protein sequence ID" value="MFC3459595.1"/>
    <property type="molecule type" value="Genomic_DNA"/>
</dbReference>
<proteinExistence type="predicted"/>
<evidence type="ECO:0000259" key="1">
    <source>
        <dbReference type="PROSITE" id="PS50851"/>
    </source>
</evidence>
<name>A0ABV7PN76_9BURK</name>
<dbReference type="PROSITE" id="PS50851">
    <property type="entry name" value="CHEW"/>
    <property type="match status" value="1"/>
</dbReference>
<protein>
    <submittedName>
        <fullName evidence="2">Chemotaxis protein CheW</fullName>
    </submittedName>
</protein>
<dbReference type="RefSeq" id="WP_379736197.1">
    <property type="nucleotide sequence ID" value="NZ_JBHRVV010000001.1"/>
</dbReference>
<dbReference type="InterPro" id="IPR002545">
    <property type="entry name" value="CheW-lke_dom"/>
</dbReference>
<dbReference type="SUPFAM" id="SSF50341">
    <property type="entry name" value="CheW-like"/>
    <property type="match status" value="1"/>
</dbReference>